<organism evidence="2">
    <name type="scientific">Ixodes scapularis</name>
    <name type="common">Black-legged tick</name>
    <name type="synonym">Deer tick</name>
    <dbReference type="NCBI Taxonomy" id="6945"/>
    <lineage>
        <taxon>Eukaryota</taxon>
        <taxon>Metazoa</taxon>
        <taxon>Ecdysozoa</taxon>
        <taxon>Arthropoda</taxon>
        <taxon>Chelicerata</taxon>
        <taxon>Arachnida</taxon>
        <taxon>Acari</taxon>
        <taxon>Parasitiformes</taxon>
        <taxon>Ixodida</taxon>
        <taxon>Ixodoidea</taxon>
        <taxon>Ixodidae</taxon>
        <taxon>Ixodinae</taxon>
        <taxon>Ixodes</taxon>
    </lineage>
</organism>
<name>A0A4D5RYK8_IXOSC</name>
<feature type="region of interest" description="Disordered" evidence="1">
    <location>
        <begin position="85"/>
        <end position="156"/>
    </location>
</feature>
<evidence type="ECO:0000313" key="2">
    <source>
        <dbReference type="EMBL" id="MOY42432.1"/>
    </source>
</evidence>
<accession>A0A4D5RYK8</accession>
<protein>
    <submittedName>
        <fullName evidence="2">Putative secreted protein</fullName>
    </submittedName>
</protein>
<feature type="compositionally biased region" description="Low complexity" evidence="1">
    <location>
        <begin position="104"/>
        <end position="132"/>
    </location>
</feature>
<proteinExistence type="predicted"/>
<reference evidence="2" key="1">
    <citation type="submission" date="2019-04" db="EMBL/GenBank/DDBJ databases">
        <title>An insight into the mialome of Ixodes scapularis.</title>
        <authorList>
            <person name="Ribeiro J.M."/>
            <person name="Mather T.N."/>
            <person name="Karim S."/>
        </authorList>
    </citation>
    <scope>NUCLEOTIDE SEQUENCE</scope>
</reference>
<sequence>MRRGAALLFHCALFQRGSVGHHRGRTLFTGVPVSIQWTRGARGDGRHEEHPPRSAAVPADADAAAFLPLQDDRLHRGSFPLPVARCDRGLSLTRNDAPDDGRPDPAGSGAPRLWGRLPAGRRQAPRGPARAPRLGRRRGGRCSAAACTTPQPRPPR</sequence>
<evidence type="ECO:0000256" key="1">
    <source>
        <dbReference type="SAM" id="MobiDB-lite"/>
    </source>
</evidence>
<dbReference type="AlphaFoldDB" id="A0A4D5RYK8"/>
<dbReference type="EMBL" id="GHJT01008461">
    <property type="protein sequence ID" value="MOY42432.1"/>
    <property type="molecule type" value="Transcribed_RNA"/>
</dbReference>